<dbReference type="OrthoDB" id="8922241at2759"/>
<evidence type="ECO:0000256" key="2">
    <source>
        <dbReference type="SAM" id="MobiDB-lite"/>
    </source>
</evidence>
<comment type="caution">
    <text evidence="4">The sequence shown here is derived from an EMBL/GenBank/DDBJ whole genome shotgun (WGS) entry which is preliminary data.</text>
</comment>
<evidence type="ECO:0000256" key="1">
    <source>
        <dbReference type="PROSITE-ProRule" id="PRU00042"/>
    </source>
</evidence>
<dbReference type="PROSITE" id="PS50157">
    <property type="entry name" value="ZINC_FINGER_C2H2_2"/>
    <property type="match status" value="1"/>
</dbReference>
<dbReference type="GO" id="GO:0008270">
    <property type="term" value="F:zinc ion binding"/>
    <property type="evidence" value="ECO:0007669"/>
    <property type="project" value="UniProtKB-KW"/>
</dbReference>
<protein>
    <recommendedName>
        <fullName evidence="3">C2H2-type domain-containing protein</fullName>
    </recommendedName>
</protein>
<keyword evidence="1" id="KW-0863">Zinc-finger</keyword>
<dbReference type="PROSITE" id="PS00028">
    <property type="entry name" value="ZINC_FINGER_C2H2_1"/>
    <property type="match status" value="1"/>
</dbReference>
<keyword evidence="1" id="KW-0479">Metal-binding</keyword>
<feature type="domain" description="C2H2-type" evidence="3">
    <location>
        <begin position="287"/>
        <end position="315"/>
    </location>
</feature>
<dbReference type="InterPro" id="IPR013087">
    <property type="entry name" value="Znf_C2H2_type"/>
</dbReference>
<proteinExistence type="predicted"/>
<accession>X8J150</accession>
<reference evidence="5" key="1">
    <citation type="journal article" date="2014" name="Genome Announc.">
        <title>Draft genome sequence of the plant-pathogenic soil fungus Rhizoctonia solani anastomosis group 3 strain Rhs1AP.</title>
        <authorList>
            <person name="Cubeta M.A."/>
            <person name="Thomas E."/>
            <person name="Dean R.A."/>
            <person name="Jabaji S."/>
            <person name="Neate S.M."/>
            <person name="Tavantzis S."/>
            <person name="Toda T."/>
            <person name="Vilgalys R."/>
            <person name="Bharathan N."/>
            <person name="Fedorova-Abrams N."/>
            <person name="Pakala S.B."/>
            <person name="Pakala S.M."/>
            <person name="Zafar N."/>
            <person name="Joardar V."/>
            <person name="Losada L."/>
            <person name="Nierman W.C."/>
        </authorList>
    </citation>
    <scope>NUCLEOTIDE SEQUENCE [LARGE SCALE GENOMIC DNA]</scope>
    <source>
        <strain evidence="5">AG-3</strain>
    </source>
</reference>
<dbReference type="SUPFAM" id="SSF57667">
    <property type="entry name" value="beta-beta-alpha zinc fingers"/>
    <property type="match status" value="1"/>
</dbReference>
<feature type="compositionally biased region" description="Polar residues" evidence="2">
    <location>
        <begin position="327"/>
        <end position="345"/>
    </location>
</feature>
<dbReference type="Proteomes" id="UP000030108">
    <property type="component" value="Unassembled WGS sequence"/>
</dbReference>
<evidence type="ECO:0000313" key="5">
    <source>
        <dbReference type="Proteomes" id="UP000030108"/>
    </source>
</evidence>
<keyword evidence="1" id="KW-0862">Zinc</keyword>
<feature type="region of interest" description="Disordered" evidence="2">
    <location>
        <begin position="171"/>
        <end position="191"/>
    </location>
</feature>
<evidence type="ECO:0000259" key="3">
    <source>
        <dbReference type="PROSITE" id="PS50157"/>
    </source>
</evidence>
<feature type="region of interest" description="Disordered" evidence="2">
    <location>
        <begin position="318"/>
        <end position="351"/>
    </location>
</feature>
<dbReference type="Gene3D" id="3.30.160.60">
    <property type="entry name" value="Classic Zinc Finger"/>
    <property type="match status" value="1"/>
</dbReference>
<evidence type="ECO:0000313" key="4">
    <source>
        <dbReference type="EMBL" id="EUC55642.1"/>
    </source>
</evidence>
<sequence>MTASGLSRPFVNVADIGNTTLYREYHHLVTSSHPIEGIWYPSSFLQAEGWFRKPNGGKDGLQHVFCWSLSDYKGTEHESFTLATNGYIFYTLGPDRRAMWREVKPLTTYSSSLADVALHPSIQLNWFGSSSLGSNVIWPTQPPVPALPNYAHRPPDSVIQGIADVYVGSADTSFSSEPTPSSQLPDTSSDASVDVYSLGDSDSEQFKGPRPYFYIDAQGNITLDVPRSLKDRDAVKMFLEKALAELSKSVRMVKCSLCRNNKAKKDWHVKPSNLERHILAHLRIKDHHCTGCKEEFTTKDQMTKHIKKKHPAMTEPMKIIDQDGGNRPTTNEDMAQGTHASSSSAAMGPPVEEAEPWLNDQTDYALPAPFMVPLNNNHSFF</sequence>
<name>X8J150_9AGAM</name>
<dbReference type="EMBL" id="JATN01000322">
    <property type="protein sequence ID" value="EUC55642.1"/>
    <property type="molecule type" value="Genomic_DNA"/>
</dbReference>
<dbReference type="AlphaFoldDB" id="X8J150"/>
<dbReference type="SMART" id="SM00355">
    <property type="entry name" value="ZnF_C2H2"/>
    <property type="match status" value="2"/>
</dbReference>
<organism evidence="4 5">
    <name type="scientific">Rhizoctonia solani AG-3 Rhs1AP</name>
    <dbReference type="NCBI Taxonomy" id="1086054"/>
    <lineage>
        <taxon>Eukaryota</taxon>
        <taxon>Fungi</taxon>
        <taxon>Dikarya</taxon>
        <taxon>Basidiomycota</taxon>
        <taxon>Agaricomycotina</taxon>
        <taxon>Agaricomycetes</taxon>
        <taxon>Cantharellales</taxon>
        <taxon>Ceratobasidiaceae</taxon>
        <taxon>Rhizoctonia</taxon>
    </lineage>
</organism>
<dbReference type="InterPro" id="IPR036236">
    <property type="entry name" value="Znf_C2H2_sf"/>
</dbReference>
<gene>
    <name evidence="4" type="ORF">RSOL_125760</name>
</gene>